<evidence type="ECO:0000313" key="2">
    <source>
        <dbReference type="EMBL" id="KAK4721628.1"/>
    </source>
</evidence>
<keyword evidence="3" id="KW-1185">Reference proteome</keyword>
<feature type="domain" description="Retrotransposon gag" evidence="1">
    <location>
        <begin position="54"/>
        <end position="132"/>
    </location>
</feature>
<proteinExistence type="predicted"/>
<dbReference type="EMBL" id="JAWPEI010000007">
    <property type="protein sequence ID" value="KAK4721628.1"/>
    <property type="molecule type" value="Genomic_DNA"/>
</dbReference>
<reference evidence="2 3" key="1">
    <citation type="submission" date="2023-10" db="EMBL/GenBank/DDBJ databases">
        <title>Genome-Wide Identification Analysis in wild type Solanum Pinnatisectum Reveals Some Genes Defensing Phytophthora Infestans.</title>
        <authorList>
            <person name="Sun C."/>
        </authorList>
    </citation>
    <scope>NUCLEOTIDE SEQUENCE [LARGE SCALE GENOMIC DNA]</scope>
    <source>
        <strain evidence="2">LQN</strain>
        <tissue evidence="2">Leaf</tissue>
    </source>
</reference>
<dbReference type="AlphaFoldDB" id="A0AAV9L826"/>
<comment type="caution">
    <text evidence="2">The sequence shown here is derived from an EMBL/GenBank/DDBJ whole genome shotgun (WGS) entry which is preliminary data.</text>
</comment>
<accession>A0AAV9L826</accession>
<dbReference type="InterPro" id="IPR005162">
    <property type="entry name" value="Retrotrans_gag_dom"/>
</dbReference>
<protein>
    <recommendedName>
        <fullName evidence="1">Retrotransposon gag domain-containing protein</fullName>
    </recommendedName>
</protein>
<evidence type="ECO:0000313" key="3">
    <source>
        <dbReference type="Proteomes" id="UP001311915"/>
    </source>
</evidence>
<organism evidence="2 3">
    <name type="scientific">Solanum pinnatisectum</name>
    <name type="common">tansyleaf nightshade</name>
    <dbReference type="NCBI Taxonomy" id="50273"/>
    <lineage>
        <taxon>Eukaryota</taxon>
        <taxon>Viridiplantae</taxon>
        <taxon>Streptophyta</taxon>
        <taxon>Embryophyta</taxon>
        <taxon>Tracheophyta</taxon>
        <taxon>Spermatophyta</taxon>
        <taxon>Magnoliopsida</taxon>
        <taxon>eudicotyledons</taxon>
        <taxon>Gunneridae</taxon>
        <taxon>Pentapetalae</taxon>
        <taxon>asterids</taxon>
        <taxon>lamiids</taxon>
        <taxon>Solanales</taxon>
        <taxon>Solanaceae</taxon>
        <taxon>Solanoideae</taxon>
        <taxon>Solaneae</taxon>
        <taxon>Solanum</taxon>
    </lineage>
</organism>
<name>A0AAV9L826_9SOLN</name>
<dbReference type="Pfam" id="PF03732">
    <property type="entry name" value="Retrotrans_gag"/>
    <property type="match status" value="1"/>
</dbReference>
<sequence length="157" mass="17872">MVIGKGHYIPARRNVEEQGVPNAHEVQPQGEVTNAEFREAIRMLSQALTNQWKKGRADEAPPASWACFEEAFLGHFFPRELREAKVREFLTFKQDSLSVHEYGLKFTRLSRYASGMVADMRSRMSLFVVGLSRLSSKEGKAAMLICDMDIARLMVYV</sequence>
<evidence type="ECO:0000259" key="1">
    <source>
        <dbReference type="Pfam" id="PF03732"/>
    </source>
</evidence>
<gene>
    <name evidence="2" type="ORF">R3W88_011861</name>
</gene>
<dbReference type="Proteomes" id="UP001311915">
    <property type="component" value="Unassembled WGS sequence"/>
</dbReference>